<feature type="transmembrane region" description="Helical" evidence="1">
    <location>
        <begin position="104"/>
        <end position="120"/>
    </location>
</feature>
<reference evidence="3" key="1">
    <citation type="submission" date="2014-03" db="EMBL/GenBank/DDBJ databases">
        <authorList>
            <person name="Aksoy S."/>
            <person name="Warren W."/>
            <person name="Wilson R.K."/>
        </authorList>
    </citation>
    <scope>NUCLEOTIDE SEQUENCE [LARGE SCALE GENOMIC DNA]</scope>
    <source>
        <strain evidence="3">IAEA</strain>
    </source>
</reference>
<dbReference type="VEuPathDB" id="VectorBase:GBRI030053"/>
<evidence type="ECO:0000313" key="3">
    <source>
        <dbReference type="Proteomes" id="UP000091820"/>
    </source>
</evidence>
<proteinExistence type="predicted"/>
<reference evidence="2" key="2">
    <citation type="submission" date="2020-05" db="UniProtKB">
        <authorList>
            <consortium name="EnsemblMetazoa"/>
        </authorList>
    </citation>
    <scope>IDENTIFICATION</scope>
    <source>
        <strain evidence="2">IAEA</strain>
    </source>
</reference>
<dbReference type="Proteomes" id="UP000091820">
    <property type="component" value="Unassembled WGS sequence"/>
</dbReference>
<keyword evidence="1" id="KW-1133">Transmembrane helix</keyword>
<feature type="transmembrane region" description="Helical" evidence="1">
    <location>
        <begin position="38"/>
        <end position="64"/>
    </location>
</feature>
<organism evidence="2 3">
    <name type="scientific">Glossina brevipalpis</name>
    <dbReference type="NCBI Taxonomy" id="37001"/>
    <lineage>
        <taxon>Eukaryota</taxon>
        <taxon>Metazoa</taxon>
        <taxon>Ecdysozoa</taxon>
        <taxon>Arthropoda</taxon>
        <taxon>Hexapoda</taxon>
        <taxon>Insecta</taxon>
        <taxon>Pterygota</taxon>
        <taxon>Neoptera</taxon>
        <taxon>Endopterygota</taxon>
        <taxon>Diptera</taxon>
        <taxon>Brachycera</taxon>
        <taxon>Muscomorpha</taxon>
        <taxon>Hippoboscoidea</taxon>
        <taxon>Glossinidae</taxon>
        <taxon>Glossina</taxon>
    </lineage>
</organism>
<name>A0A1A9WS37_9MUSC</name>
<keyword evidence="3" id="KW-1185">Reference proteome</keyword>
<dbReference type="EnsemblMetazoa" id="GBRI030053-RA">
    <property type="protein sequence ID" value="GBRI030053-PA"/>
    <property type="gene ID" value="GBRI030053"/>
</dbReference>
<accession>A0A1A9WS37</accession>
<keyword evidence="1" id="KW-0472">Membrane</keyword>
<protein>
    <submittedName>
        <fullName evidence="2">Uncharacterized protein</fullName>
    </submittedName>
</protein>
<dbReference type="AlphaFoldDB" id="A0A1A9WS37"/>
<feature type="transmembrane region" description="Helical" evidence="1">
    <location>
        <begin position="70"/>
        <end position="92"/>
    </location>
</feature>
<evidence type="ECO:0000313" key="2">
    <source>
        <dbReference type="EnsemblMetazoa" id="GBRI030053-PA"/>
    </source>
</evidence>
<keyword evidence="1" id="KW-0812">Transmembrane</keyword>
<sequence>MLQKSDGGVMQPALASLCMFPLPGRCSKKLFVSTCCRLDVLGLLGMLGMLGMLGFLGMLAMIGLLNIQSLLVVIGTLGVLCVLGMLGTLGVLGMLGVLGTLDMLGMMVLHSSVCLAYWAWSWSLELCLSLSVYKGFSECKFTTSEYKALVMLSKDLDVYFVQLLLRFVCLLPVSSYLSRAEV</sequence>
<evidence type="ECO:0000256" key="1">
    <source>
        <dbReference type="SAM" id="Phobius"/>
    </source>
</evidence>